<name>A0A101J721_CHLLI</name>
<dbReference type="Gene3D" id="1.10.10.10">
    <property type="entry name" value="Winged helix-like DNA-binding domain superfamily/Winged helix DNA-binding domain"/>
    <property type="match status" value="1"/>
</dbReference>
<sequence length="404" mass="47120">MSKEISVELPVTEKKHWKNEHKQAEYTKHIKLIGQNIIHSSVEARHDITLDSMDSELFKTVLEETGLIETPVHCFWDFTHVADISYIYKKSITALLYKWNPQFRLIVFYNVKDSVRIIVESFAAVVPESIVVLITDSYRQAIDAVLEYNKGNAPETEPPSHAETMKKRFLAYLARMSWFDMFDEHIAVPEFNDNYYTFFKAIEAMQADLREKEKEKAMELEQMKQDNEQKITDAVIKLNAQIELNKKQTREYEKEVAELKSRIANQDMELTRVSTAIAEKTTALRNLLDQIYALDIDQDVKRQMTDSCLSLIETETIEKRLNIELTESDSVFLSKLQKKHPNLNQRELRISLLVKLNYDTKEIARSVGISTRGMESIRYRMHKKLNLGKHQSIKTYLSDLAVIF</sequence>
<protein>
    <recommendedName>
        <fullName evidence="4">Transcriptional regulator</fullName>
    </recommendedName>
</protein>
<feature type="coiled-coil region" evidence="1">
    <location>
        <begin position="202"/>
        <end position="269"/>
    </location>
</feature>
<keyword evidence="1" id="KW-0175">Coiled coil</keyword>
<dbReference type="AlphaFoldDB" id="A0A101J721"/>
<comment type="caution">
    <text evidence="2">The sequence shown here is derived from an EMBL/GenBank/DDBJ whole genome shotgun (WGS) entry which is preliminary data.</text>
</comment>
<dbReference type="InterPro" id="IPR036388">
    <property type="entry name" value="WH-like_DNA-bd_sf"/>
</dbReference>
<evidence type="ECO:0000313" key="2">
    <source>
        <dbReference type="EMBL" id="KUL21406.1"/>
    </source>
</evidence>
<dbReference type="EMBL" id="LMBR01000208">
    <property type="protein sequence ID" value="KUL21406.1"/>
    <property type="molecule type" value="Genomic_DNA"/>
</dbReference>
<dbReference type="OrthoDB" id="1090267at2"/>
<proteinExistence type="predicted"/>
<dbReference type="SUPFAM" id="SSF46894">
    <property type="entry name" value="C-terminal effector domain of the bipartite response regulators"/>
    <property type="match status" value="1"/>
</dbReference>
<dbReference type="GO" id="GO:0006355">
    <property type="term" value="P:regulation of DNA-templated transcription"/>
    <property type="evidence" value="ECO:0007669"/>
    <property type="project" value="InterPro"/>
</dbReference>
<evidence type="ECO:0000313" key="3">
    <source>
        <dbReference type="Proteomes" id="UP000053937"/>
    </source>
</evidence>
<organism evidence="2 3">
    <name type="scientific">Chlorobium limicola</name>
    <dbReference type="NCBI Taxonomy" id="1092"/>
    <lineage>
        <taxon>Bacteria</taxon>
        <taxon>Pseudomonadati</taxon>
        <taxon>Chlorobiota</taxon>
        <taxon>Chlorobiia</taxon>
        <taxon>Chlorobiales</taxon>
        <taxon>Chlorobiaceae</taxon>
        <taxon>Chlorobium/Pelodictyon group</taxon>
        <taxon>Chlorobium</taxon>
    </lineage>
</organism>
<evidence type="ECO:0008006" key="4">
    <source>
        <dbReference type="Google" id="ProtNLM"/>
    </source>
</evidence>
<dbReference type="RefSeq" id="WP_059139399.1">
    <property type="nucleotide sequence ID" value="NZ_LMBR01000208.1"/>
</dbReference>
<keyword evidence="3" id="KW-1185">Reference proteome</keyword>
<evidence type="ECO:0000256" key="1">
    <source>
        <dbReference type="SAM" id="Coils"/>
    </source>
</evidence>
<reference evidence="2 3" key="1">
    <citation type="submission" date="2015-10" db="EMBL/GenBank/DDBJ databases">
        <title>Draft Genome Sequence of Chlorobium limicola strain Frasassi Growing under Artificial Lighting in the Frasassi Cave System.</title>
        <authorList>
            <person name="Mansor M."/>
            <person name="Macalady J."/>
        </authorList>
    </citation>
    <scope>NUCLEOTIDE SEQUENCE [LARGE SCALE GENOMIC DNA]</scope>
    <source>
        <strain evidence="2 3">Frasassi</strain>
    </source>
</reference>
<gene>
    <name evidence="2" type="ORF">ASB62_08125</name>
</gene>
<dbReference type="Proteomes" id="UP000053937">
    <property type="component" value="Unassembled WGS sequence"/>
</dbReference>
<accession>A0A101J721</accession>
<dbReference type="GO" id="GO:0003677">
    <property type="term" value="F:DNA binding"/>
    <property type="evidence" value="ECO:0007669"/>
    <property type="project" value="InterPro"/>
</dbReference>
<dbReference type="InterPro" id="IPR016032">
    <property type="entry name" value="Sig_transdc_resp-reg_C-effctor"/>
</dbReference>